<accession>A0A392TRL7</accession>
<comment type="caution">
    <text evidence="1">The sequence shown here is derived from an EMBL/GenBank/DDBJ whole genome shotgun (WGS) entry which is preliminary data.</text>
</comment>
<proteinExistence type="predicted"/>
<evidence type="ECO:0000313" key="1">
    <source>
        <dbReference type="EMBL" id="MCI63324.1"/>
    </source>
</evidence>
<organism evidence="1 2">
    <name type="scientific">Trifolium medium</name>
    <dbReference type="NCBI Taxonomy" id="97028"/>
    <lineage>
        <taxon>Eukaryota</taxon>
        <taxon>Viridiplantae</taxon>
        <taxon>Streptophyta</taxon>
        <taxon>Embryophyta</taxon>
        <taxon>Tracheophyta</taxon>
        <taxon>Spermatophyta</taxon>
        <taxon>Magnoliopsida</taxon>
        <taxon>eudicotyledons</taxon>
        <taxon>Gunneridae</taxon>
        <taxon>Pentapetalae</taxon>
        <taxon>rosids</taxon>
        <taxon>fabids</taxon>
        <taxon>Fabales</taxon>
        <taxon>Fabaceae</taxon>
        <taxon>Papilionoideae</taxon>
        <taxon>50 kb inversion clade</taxon>
        <taxon>NPAAA clade</taxon>
        <taxon>Hologalegina</taxon>
        <taxon>IRL clade</taxon>
        <taxon>Trifolieae</taxon>
        <taxon>Trifolium</taxon>
    </lineage>
</organism>
<evidence type="ECO:0000313" key="2">
    <source>
        <dbReference type="Proteomes" id="UP000265520"/>
    </source>
</evidence>
<dbReference type="Proteomes" id="UP000265520">
    <property type="component" value="Unassembled WGS sequence"/>
</dbReference>
<keyword evidence="2" id="KW-1185">Reference proteome</keyword>
<name>A0A392TRL7_9FABA</name>
<dbReference type="EMBL" id="LXQA010634992">
    <property type="protein sequence ID" value="MCI63324.1"/>
    <property type="molecule type" value="Genomic_DNA"/>
</dbReference>
<protein>
    <submittedName>
        <fullName evidence="1">Uncharacterized protein</fullName>
    </submittedName>
</protein>
<reference evidence="1 2" key="1">
    <citation type="journal article" date="2018" name="Front. Plant Sci.">
        <title>Red Clover (Trifolium pratense) and Zigzag Clover (T. medium) - A Picture of Genomic Similarities and Differences.</title>
        <authorList>
            <person name="Dluhosova J."/>
            <person name="Istvanek J."/>
            <person name="Nedelnik J."/>
            <person name="Repkova J."/>
        </authorList>
    </citation>
    <scope>NUCLEOTIDE SEQUENCE [LARGE SCALE GENOMIC DNA]</scope>
    <source>
        <strain evidence="2">cv. 10/8</strain>
        <tissue evidence="1">Leaf</tissue>
    </source>
</reference>
<dbReference type="AlphaFoldDB" id="A0A392TRL7"/>
<sequence>MSGFPLGREEKPLFSPHPEMSCSAYWGERISSDDHVSVRRGA</sequence>
<feature type="non-terminal residue" evidence="1">
    <location>
        <position position="42"/>
    </location>
</feature>